<dbReference type="Gene3D" id="3.40.50.10760">
    <property type="entry name" value="Reovirus core"/>
    <property type="match status" value="1"/>
</dbReference>
<feature type="domain" description="Reovirus core-spike protein lambda-2-like GTase" evidence="3">
    <location>
        <begin position="169"/>
        <end position="382"/>
    </location>
</feature>
<protein>
    <submittedName>
        <fullName evidence="7">Lambda C</fullName>
    </submittedName>
</protein>
<dbReference type="InterPro" id="IPR048602">
    <property type="entry name" value="Reovirus_L2_7th"/>
</dbReference>
<sequence>MARFFGVRLADTLSCPTAHSPVRRYVYDDFCEELKADENKFPWIPLINTQNQEVVAVQLLRPLQGAISDHFVNPWPSYYSEWKRWMISRLNNLLRNILNVYPVTVYHGLDVNPIIANLIVAAFLNGLPFMSYIPFLFVRRNVFDDVIDANLVASGMLACYHDNYFVLIPGMKYYAFKNYSNSPFDPCLFSKDKSTYATGYYYRNYEEISVPLTTLTIPSSVLVHIDRPTASPHFLVPTSGNNVDVYGQQVDSFMLLMLEAMIQQFYNNSIANPAKSFHRLDECYMVLTSQFYEEVDSFENRVFQLSVAATNGYQLMERVPRHPTIEWVSRFITQIKAPGVSDLLTFANPRYVPILANSPSPLPSIHVDYYRRLTASVPLSIGSVFIADDAQRPVQALLQYTPATIANYDADHAANVASTLPITPEYDDFWVGKPLFTSYAHHNSDVEVLQNQLPDLPSDYFSHDDIYFRALFNSYRGIKDKSYHKDLANLQFVATLMNADNKPYLTSKTAVLYMGASGTHPHIQQPTVIKPWTEGALPGVPKALYVRQVGYDVVFGRMCNVRHPLPIGTFPYIYSDVDQVVDAGDDLYKANRVAIDVYENIVRTLPRYGSFCMKVNFPTAFVMSVLLERIIEQFHSYAISKPMINNNVEVYVHGFGKLPRHANPDAKLRAGVVLFLRQLFNRYKTLKRALTDVPKRGVTDDGTNLSGILQINLLDTNFTGDQSLNVMALAGLARRNDSAVITYATRNHFGSQMVTITGIRSKFGETRQERMMYTPVPILDAYQMQSRSIPYKTPVIFGDKAGVWRTLAMFFNEALTRSFPSQLTHLCDLGTGPEARILTLMPSVKPLTLIDVRPFSESNVCWATETNFLELDYLQDDWSRFVDCNEVSCILSLGAACVESGFTVLEGLENVIKKTRDSGAMKLLIQLNCNMFGNVEGVPGELIVHSTTGMYEFLKSGRIEPYVSYVDMEQYIEDNLHDYAITWMVMTQDLGWLDQAFSSLVGTSTEAIETARHLSQYLPLLLIDFSRPGVETRGELIQGHLGKMRMHLPDDAIVVVYFVDGARSALWSHHENYSYIGRMLANYHDHVLEMDWQPTINGLVTLRAGPNIDELTYNLGSVIVQAPATNVDIEWPQQWDFSDTGTDIKLRLDGFYDVRVYYGDDVNKYPVNPSKYSIIQRNQNDRIMTWVVDRSDAYHQFWLLDTQSDLPGQYISVRLDELTTHLWPESIETFLSPPDLSVWQVIYDDEIVANFDKGNNVVPEYWERADESYAVDGSLPTFYVPAGVWRINHLG</sequence>
<dbReference type="InterPro" id="IPR048604">
    <property type="entry name" value="Reovirus_L2_4th"/>
</dbReference>
<dbReference type="Gene3D" id="3.55.60.10">
    <property type="entry name" value="Reovirus components"/>
    <property type="match status" value="1"/>
</dbReference>
<dbReference type="Pfam" id="PF21066">
    <property type="entry name" value="Reovirus_L2_MT2"/>
    <property type="match status" value="1"/>
</dbReference>
<dbReference type="GeneID" id="27246454"/>
<evidence type="ECO:0000259" key="6">
    <source>
        <dbReference type="Pfam" id="PF21066"/>
    </source>
</evidence>
<dbReference type="Proteomes" id="UP000266127">
    <property type="component" value="Genome"/>
</dbReference>
<dbReference type="Pfam" id="PF21064">
    <property type="entry name" value="Reovirus_L2_N"/>
    <property type="match status" value="1"/>
</dbReference>
<name>A0A3G1DHK4_9REOV</name>
<evidence type="ECO:0000313" key="7">
    <source>
        <dbReference type="EMBL" id="AMU04172.1"/>
    </source>
</evidence>
<reference evidence="7 8" key="1">
    <citation type="journal article" date="2016" name="Viruses">
        <title>Isolation of a Novel Fusogenic Orthoreovirus from Eucampsipoda africana Bat Flies in South Africa.</title>
        <authorList>
            <person name="Jansen van Vuren P."/>
            <person name="Wiley M."/>
            <person name="Palacios G."/>
            <person name="Storm N."/>
            <person name="McCulloch S."/>
            <person name="Markotter W."/>
            <person name="Birkhead M."/>
            <person name="Kemp A."/>
            <person name="Paweska J.T."/>
        </authorList>
    </citation>
    <scope>NUCLEOTIDE SEQUENCE [LARGE SCALE GENOMIC DNA]</scope>
    <source>
        <strain evidence="7">2511</strain>
    </source>
</reference>
<dbReference type="Pfam" id="PF21063">
    <property type="entry name" value="Reovirus_L2_GTase"/>
    <property type="match status" value="1"/>
</dbReference>
<feature type="domain" description="Reovirus core-spike protein lambda-2-like ferredoxin-like" evidence="2">
    <location>
        <begin position="690"/>
        <end position="797"/>
    </location>
</feature>
<dbReference type="Gene3D" id="3.40.50.150">
    <property type="entry name" value="Vaccinia Virus protein VP39"/>
    <property type="match status" value="1"/>
</dbReference>
<dbReference type="Gene3D" id="3.90.1810.10">
    <property type="entry name" value="Reovirus components"/>
    <property type="match status" value="1"/>
</dbReference>
<dbReference type="InterPro" id="IPR048596">
    <property type="entry name" value="Reovirus_L2_N"/>
</dbReference>
<dbReference type="InterPro" id="IPR048598">
    <property type="entry name" value="Reovirus_L2_MT1"/>
</dbReference>
<dbReference type="InterPro" id="IPR048597">
    <property type="entry name" value="Reovirus_L2_MT2"/>
</dbReference>
<dbReference type="Pfam" id="PF21062">
    <property type="entry name" value="Reovirus_L2_4th"/>
    <property type="match status" value="1"/>
</dbReference>
<evidence type="ECO:0000259" key="1">
    <source>
        <dbReference type="Pfam" id="PF21061"/>
    </source>
</evidence>
<dbReference type="Pfam" id="PF21061">
    <property type="entry name" value="Reovirus_L2_7th"/>
    <property type="match status" value="1"/>
</dbReference>
<dbReference type="KEGG" id="vg:27246454"/>
<evidence type="ECO:0000259" key="5">
    <source>
        <dbReference type="Pfam" id="PF21065"/>
    </source>
</evidence>
<dbReference type="InterPro" id="IPR048601">
    <property type="entry name" value="Reovirus_L2_GTase"/>
</dbReference>
<evidence type="ECO:0000259" key="4">
    <source>
        <dbReference type="Pfam" id="PF21064"/>
    </source>
</evidence>
<organism evidence="7 8">
    <name type="scientific">Mahlapitsi orthoreovirus</name>
    <dbReference type="NCBI Taxonomy" id="2170064"/>
    <lineage>
        <taxon>Viruses</taxon>
        <taxon>Riboviria</taxon>
        <taxon>Orthornavirae</taxon>
        <taxon>Duplornaviricota</taxon>
        <taxon>Resentoviricetes</taxon>
        <taxon>Reovirales</taxon>
        <taxon>Spinareoviridae</taxon>
        <taxon>Orthoreovirus</taxon>
        <taxon>Orthoreovirus mahlapitsiense</taxon>
    </lineage>
</organism>
<dbReference type="EMBL" id="KU198603">
    <property type="protein sequence ID" value="AMU04172.1"/>
    <property type="molecule type" value="Genomic_RNA"/>
</dbReference>
<feature type="domain" description="Reovirus core-spike protein lambda-2-like N-terminal" evidence="4">
    <location>
        <begin position="2"/>
        <end position="128"/>
    </location>
</feature>
<feature type="domain" description="Reovirus core-spike protein lambda-2-like 7th" evidence="1">
    <location>
        <begin position="1127"/>
        <end position="1220"/>
    </location>
</feature>
<dbReference type="InterPro" id="IPR029063">
    <property type="entry name" value="SAM-dependent_MTases_sf"/>
</dbReference>
<dbReference type="Pfam" id="PF21065">
    <property type="entry name" value="Reovirus_L2_MT1"/>
    <property type="match status" value="1"/>
</dbReference>
<proteinExistence type="predicted"/>
<dbReference type="RefSeq" id="YP_009246465.1">
    <property type="nucleotide sequence ID" value="NC_029911.1"/>
</dbReference>
<evidence type="ECO:0000259" key="3">
    <source>
        <dbReference type="Pfam" id="PF21063"/>
    </source>
</evidence>
<feature type="domain" description="Reovirus core-spike protein lambda-2-like second methyltransferase" evidence="6">
    <location>
        <begin position="820"/>
        <end position="1025"/>
    </location>
</feature>
<feature type="domain" description="Reovirus core-spike protein lambda-2-like first methyltransferase" evidence="5">
    <location>
        <begin position="393"/>
        <end position="686"/>
    </location>
</feature>
<accession>A0A3G1DHK4</accession>
<keyword evidence="8" id="KW-1185">Reference proteome</keyword>
<evidence type="ECO:0000259" key="2">
    <source>
        <dbReference type="Pfam" id="PF21062"/>
    </source>
</evidence>
<evidence type="ECO:0000313" key="8">
    <source>
        <dbReference type="Proteomes" id="UP000266127"/>
    </source>
</evidence>